<dbReference type="EMBL" id="FP929056">
    <property type="protein sequence ID" value="CBL27751.1"/>
    <property type="molecule type" value="Genomic_DNA"/>
</dbReference>
<organism evidence="1 2">
    <name type="scientific">Fretibacterium fastidiosum</name>
    <dbReference type="NCBI Taxonomy" id="651822"/>
    <lineage>
        <taxon>Bacteria</taxon>
        <taxon>Thermotogati</taxon>
        <taxon>Synergistota</taxon>
        <taxon>Synergistia</taxon>
        <taxon>Synergistales</taxon>
        <taxon>Aminobacteriaceae</taxon>
        <taxon>Fretibacterium</taxon>
    </lineage>
</organism>
<dbReference type="AlphaFoldDB" id="A0AB94IVI7"/>
<dbReference type="PANTHER" id="PTHR40697:SF2">
    <property type="entry name" value="ATP-NAD KINASE-RELATED"/>
    <property type="match status" value="1"/>
</dbReference>
<dbReference type="InterPro" id="IPR017438">
    <property type="entry name" value="ATP-NAD_kinase_N"/>
</dbReference>
<dbReference type="GO" id="GO:0006741">
    <property type="term" value="P:NADP+ biosynthetic process"/>
    <property type="evidence" value="ECO:0007669"/>
    <property type="project" value="InterPro"/>
</dbReference>
<proteinExistence type="predicted"/>
<dbReference type="PIRSF" id="PIRSF016907">
    <property type="entry name" value="Kin_ATP-NAD"/>
    <property type="match status" value="1"/>
</dbReference>
<dbReference type="Pfam" id="PF01513">
    <property type="entry name" value="NAD_kinase"/>
    <property type="match status" value="1"/>
</dbReference>
<dbReference type="InterPro" id="IPR016064">
    <property type="entry name" value="NAD/diacylglycerol_kinase_sf"/>
</dbReference>
<protein>
    <submittedName>
        <fullName evidence="1">Uncharacterized conserved protein</fullName>
    </submittedName>
</protein>
<dbReference type="PANTHER" id="PTHR40697">
    <property type="entry name" value="ACETOIN CATABOLISM PROTEIN X"/>
    <property type="match status" value="1"/>
</dbReference>
<name>A0AB94IVI7_9BACT</name>
<dbReference type="Gene3D" id="3.40.50.10330">
    <property type="entry name" value="Probable inorganic polyphosphate/atp-NAD kinase, domain 1"/>
    <property type="match status" value="1"/>
</dbReference>
<dbReference type="InterPro" id="IPR011386">
    <property type="entry name" value="Put_ATP-NAD_kin"/>
</dbReference>
<dbReference type="KEGG" id="sbr:SY1_02250"/>
<evidence type="ECO:0000313" key="2">
    <source>
        <dbReference type="Proteomes" id="UP000008957"/>
    </source>
</evidence>
<sequence>MKIAFLVNPVAGMGGAVALKGTDGAETLRRALALGAVPRAHLRAGAALSAALPVPDGVRFLSCGGEMGEAILASLGIPCGVVYAPEGRTSGEDTRRAARAMAEAGADLIVFAGGDGTARDLCAALEGRAVPVIGVPAGVKIHSAVYGVTPVRSGQLLAKFMNGQVRDFTRADVMDIDEEAFRQGHVNARFYGCLTVPLDRSCLQDRKSGGMARDEYDRTAIGAWLADQMRPGRLYLVGSGTTTQAVMDALGLPDTLLGVDAVRDRRLVGRDLTERAILEMARPGDTTLIVTVIGGQGHVFGRGNQQLSPEVIRTAGRENVVVAATPAKLNALFPRPLLVDTGDADLDRALSGYVPVVTGWARRQMCRLSR</sequence>
<keyword evidence="2" id="KW-1185">Reference proteome</keyword>
<dbReference type="InterPro" id="IPR039065">
    <property type="entry name" value="AcoX-like"/>
</dbReference>
<reference evidence="2" key="1">
    <citation type="submission" date="2010-03" db="EMBL/GenBank/DDBJ databases">
        <title>The genome sequence of Synergistetes sp. SGP1.</title>
        <authorList>
            <consortium name="metaHIT consortium -- http://www.metahit.eu/"/>
            <person name="Pajon A."/>
            <person name="Turner K."/>
            <person name="Parkhill J."/>
            <person name="Wade W."/>
            <person name="Vartoukian S."/>
        </authorList>
    </citation>
    <scope>NUCLEOTIDE SEQUENCE [LARGE SCALE GENOMIC DNA]</scope>
    <source>
        <strain evidence="2">SGP1</strain>
    </source>
</reference>
<dbReference type="RefSeq" id="WP_015555898.1">
    <property type="nucleotide sequence ID" value="NC_021038.1"/>
</dbReference>
<dbReference type="GO" id="GO:0005524">
    <property type="term" value="F:ATP binding"/>
    <property type="evidence" value="ECO:0007669"/>
    <property type="project" value="UniProtKB-ARBA"/>
</dbReference>
<accession>A0AB94IVI7</accession>
<evidence type="ECO:0000313" key="1">
    <source>
        <dbReference type="EMBL" id="CBL27751.1"/>
    </source>
</evidence>
<dbReference type="Proteomes" id="UP000008957">
    <property type="component" value="Chromosome"/>
</dbReference>
<gene>
    <name evidence="1" type="ORF">SY1_02250</name>
</gene>
<dbReference type="GO" id="GO:0051287">
    <property type="term" value="F:NAD binding"/>
    <property type="evidence" value="ECO:0007669"/>
    <property type="project" value="UniProtKB-ARBA"/>
</dbReference>
<dbReference type="SUPFAM" id="SSF111331">
    <property type="entry name" value="NAD kinase/diacylglycerol kinase-like"/>
    <property type="match status" value="1"/>
</dbReference>
<dbReference type="Pfam" id="PF20143">
    <property type="entry name" value="NAD_kinase_C"/>
    <property type="match status" value="1"/>
</dbReference>
<dbReference type="InterPro" id="IPR002504">
    <property type="entry name" value="NADK"/>
</dbReference>
<dbReference type="GO" id="GO:0003951">
    <property type="term" value="F:NAD+ kinase activity"/>
    <property type="evidence" value="ECO:0007669"/>
    <property type="project" value="InterPro"/>
</dbReference>
<reference evidence="1 2" key="2">
    <citation type="submission" date="2010-03" db="EMBL/GenBank/DDBJ databases">
        <authorList>
            <person name="Pajon A."/>
        </authorList>
    </citation>
    <scope>NUCLEOTIDE SEQUENCE [LARGE SCALE GENOMIC DNA]</scope>
    <source>
        <strain evidence="1 2">SGP1</strain>
    </source>
</reference>